<dbReference type="GO" id="GO:0005634">
    <property type="term" value="C:nucleus"/>
    <property type="evidence" value="ECO:0007669"/>
    <property type="project" value="TreeGrafter"/>
</dbReference>
<proteinExistence type="predicted"/>
<protein>
    <submittedName>
        <fullName evidence="11">Rnf25 protein</fullName>
    </submittedName>
</protein>
<evidence type="ECO:0000256" key="6">
    <source>
        <dbReference type="ARBA" id="ARBA00022833"/>
    </source>
</evidence>
<dbReference type="GO" id="GO:0009507">
    <property type="term" value="C:chloroplast"/>
    <property type="evidence" value="ECO:0007669"/>
    <property type="project" value="UniProtKB-SubCell"/>
</dbReference>
<keyword evidence="2" id="KW-0150">Chloroplast</keyword>
<dbReference type="InterPro" id="IPR016135">
    <property type="entry name" value="UBQ-conjugating_enzyme/RWD"/>
</dbReference>
<feature type="compositionally biased region" description="Basic and acidic residues" evidence="8">
    <location>
        <begin position="96"/>
        <end position="107"/>
    </location>
</feature>
<comment type="caution">
    <text evidence="11">The sequence shown here is derived from an EMBL/GenBank/DDBJ whole genome shotgun (WGS) entry which is preliminary data.</text>
</comment>
<dbReference type="Proteomes" id="UP000601435">
    <property type="component" value="Unassembled WGS sequence"/>
</dbReference>
<dbReference type="InterPro" id="IPR013083">
    <property type="entry name" value="Znf_RING/FYVE/PHD"/>
</dbReference>
<keyword evidence="3" id="KW-0934">Plastid</keyword>
<feature type="domain" description="RWD" evidence="10">
    <location>
        <begin position="586"/>
        <end position="690"/>
    </location>
</feature>
<evidence type="ECO:0000256" key="1">
    <source>
        <dbReference type="ARBA" id="ARBA00004229"/>
    </source>
</evidence>
<evidence type="ECO:0000313" key="11">
    <source>
        <dbReference type="EMBL" id="CAE7232962.1"/>
    </source>
</evidence>
<feature type="region of interest" description="Disordered" evidence="8">
    <location>
        <begin position="96"/>
        <end position="135"/>
    </location>
</feature>
<accession>A0A812KZB3</accession>
<dbReference type="SUPFAM" id="SSF57850">
    <property type="entry name" value="RING/U-box"/>
    <property type="match status" value="1"/>
</dbReference>
<evidence type="ECO:0000256" key="4">
    <source>
        <dbReference type="ARBA" id="ARBA00022723"/>
    </source>
</evidence>
<dbReference type="AlphaFoldDB" id="A0A812KZB3"/>
<dbReference type="Pfam" id="PF05773">
    <property type="entry name" value="RWD"/>
    <property type="match status" value="1"/>
</dbReference>
<evidence type="ECO:0000256" key="5">
    <source>
        <dbReference type="ARBA" id="ARBA00022771"/>
    </source>
</evidence>
<dbReference type="EMBL" id="CAJNJA010008114">
    <property type="protein sequence ID" value="CAE7232962.1"/>
    <property type="molecule type" value="Genomic_DNA"/>
</dbReference>
<dbReference type="GO" id="GO:0016567">
    <property type="term" value="P:protein ubiquitination"/>
    <property type="evidence" value="ECO:0007669"/>
    <property type="project" value="TreeGrafter"/>
</dbReference>
<keyword evidence="4" id="KW-0479">Metal-binding</keyword>
<dbReference type="GO" id="GO:0061630">
    <property type="term" value="F:ubiquitin protein ligase activity"/>
    <property type="evidence" value="ECO:0007669"/>
    <property type="project" value="InterPro"/>
</dbReference>
<dbReference type="InterPro" id="IPR039133">
    <property type="entry name" value="RNF25"/>
</dbReference>
<dbReference type="Gene3D" id="3.10.110.10">
    <property type="entry name" value="Ubiquitin Conjugating Enzyme"/>
    <property type="match status" value="1"/>
</dbReference>
<evidence type="ECO:0000256" key="2">
    <source>
        <dbReference type="ARBA" id="ARBA00022528"/>
    </source>
</evidence>
<feature type="compositionally biased region" description="Basic and acidic residues" evidence="8">
    <location>
        <begin position="117"/>
        <end position="126"/>
    </location>
</feature>
<dbReference type="SUPFAM" id="SSF54495">
    <property type="entry name" value="UBC-like"/>
    <property type="match status" value="1"/>
</dbReference>
<evidence type="ECO:0000259" key="10">
    <source>
        <dbReference type="PROSITE" id="PS50908"/>
    </source>
</evidence>
<dbReference type="SMART" id="SM00184">
    <property type="entry name" value="RING"/>
    <property type="match status" value="1"/>
</dbReference>
<dbReference type="CDD" id="cd23818">
    <property type="entry name" value="RWD_RNF25"/>
    <property type="match status" value="1"/>
</dbReference>
<dbReference type="InterPro" id="IPR027370">
    <property type="entry name" value="Znf-RING_euk"/>
</dbReference>
<organism evidence="11 12">
    <name type="scientific">Symbiodinium necroappetens</name>
    <dbReference type="NCBI Taxonomy" id="1628268"/>
    <lineage>
        <taxon>Eukaryota</taxon>
        <taxon>Sar</taxon>
        <taxon>Alveolata</taxon>
        <taxon>Dinophyceae</taxon>
        <taxon>Suessiales</taxon>
        <taxon>Symbiodiniaceae</taxon>
        <taxon>Symbiodinium</taxon>
    </lineage>
</organism>
<dbReference type="Gene3D" id="1.10.3460.10">
    <property type="entry name" value="Chlorophyll a/b binding protein domain"/>
    <property type="match status" value="1"/>
</dbReference>
<dbReference type="Pfam" id="PF00504">
    <property type="entry name" value="Chloroa_b-bind"/>
    <property type="match status" value="1"/>
</dbReference>
<evidence type="ECO:0000313" key="12">
    <source>
        <dbReference type="Proteomes" id="UP000601435"/>
    </source>
</evidence>
<evidence type="ECO:0000259" key="9">
    <source>
        <dbReference type="PROSITE" id="PS50089"/>
    </source>
</evidence>
<dbReference type="PANTHER" id="PTHR13198:SF4">
    <property type="entry name" value="E3 UBIQUITIN-PROTEIN LIGASE RNF25"/>
    <property type="match status" value="1"/>
</dbReference>
<comment type="subcellular location">
    <subcellularLocation>
        <location evidence="1">Plastid</location>
        <location evidence="1">Chloroplast</location>
    </subcellularLocation>
</comment>
<dbReference type="SUPFAM" id="SSF103511">
    <property type="entry name" value="Chlorophyll a-b binding protein"/>
    <property type="match status" value="1"/>
</dbReference>
<dbReference type="InterPro" id="IPR022796">
    <property type="entry name" value="Chloroa_b-bind"/>
</dbReference>
<keyword evidence="12" id="KW-1185">Reference proteome</keyword>
<keyword evidence="5 7" id="KW-0863">Zinc-finger</keyword>
<dbReference type="InterPro" id="IPR001841">
    <property type="entry name" value="Znf_RING"/>
</dbReference>
<name>A0A812KZB3_9DINO</name>
<dbReference type="PANTHER" id="PTHR13198">
    <property type="entry name" value="RING FINGER PROTEIN 25"/>
    <property type="match status" value="1"/>
</dbReference>
<dbReference type="OrthoDB" id="430572at2759"/>
<evidence type="ECO:0000256" key="8">
    <source>
        <dbReference type="SAM" id="MobiDB-lite"/>
    </source>
</evidence>
<evidence type="ECO:0000256" key="7">
    <source>
        <dbReference type="PROSITE-ProRule" id="PRU00175"/>
    </source>
</evidence>
<dbReference type="PROSITE" id="PS50908">
    <property type="entry name" value="RWD"/>
    <property type="match status" value="1"/>
</dbReference>
<sequence>MEKLEMPIPVEDDRPWAEFPTAERRKDPFSGTVLGPFSFWFGTGVVSTWFYDIENRYRSQNGVLLDRPSSDNILDLDSAMAICMEFKRKVEMMTHGTVDETSERSDDSDQDVGEGSRISREDEKTPLRGRGSQADPNIQVNRLPWNLVSFVTRTIQLVWLGLGILAILRETKTHIFDWQVSHIVEERRLAAVQVPELVFQPLNISWPYGRFFSPEAVSCQPNGGVFVGSTFSQYTLLDLEDPIQLLEMPSQDVPASWRLVCDKSGLECLWIEQQDEMLTLLHANRTAGVEGPLTVELGATVGSRHRFLAGSLVPCASLEQDLHPKTTSRSCLLLVLGDGTNEISFATVVLPRTQEEVSSLKMRLTLRSQLALELKNTTSKQDPSAAPEQVDAVYLDVVQEGRLWILVSSGRLELWDFIGSRRLRSFGLPKGFRGSGLCTRDRDGLLLIAGRMQQLPVVQHYVKFPGFEGVPAGLGAVTTAPGTYGFVALFLLSGAMELGVWTQDPSKEAGDFGDPLGLGQYNEEMRAKEINNGRFAMHYDRCCMFWSELQVLDEALQDLMGVTCCLNRLGVGLLGLVRQSPACNLCQSDLSVVHFPDADPAEIHARVSVHLVPHTAGEDHARFVRVQLVLDVPRGYPHKPVQLALGSSRGLPDSRSEGLVSQLRAASDELCGQPSLYALLQAAQDILTDLNVPSGDCAICLVDFNMDEADPAVRTPCYHAFHRSCLSSYWWTEWEKQLEPLSLRARATSCVSKAEVFCPECRSPLHWPELNVLHSSLLCRDTERLRAVVAAEKPEEKIEDEELEARQCCFQRRRRSR</sequence>
<evidence type="ECO:0000256" key="3">
    <source>
        <dbReference type="ARBA" id="ARBA00022640"/>
    </source>
</evidence>
<dbReference type="Pfam" id="PF13445">
    <property type="entry name" value="zf-RING_UBOX"/>
    <property type="match status" value="1"/>
</dbReference>
<keyword evidence="6" id="KW-0862">Zinc</keyword>
<dbReference type="GO" id="GO:0008270">
    <property type="term" value="F:zinc ion binding"/>
    <property type="evidence" value="ECO:0007669"/>
    <property type="project" value="UniProtKB-KW"/>
</dbReference>
<feature type="domain" description="RING-type" evidence="9">
    <location>
        <begin position="697"/>
        <end position="762"/>
    </location>
</feature>
<dbReference type="InterPro" id="IPR006575">
    <property type="entry name" value="RWD_dom"/>
</dbReference>
<dbReference type="PROSITE" id="PS50089">
    <property type="entry name" value="ZF_RING_2"/>
    <property type="match status" value="1"/>
</dbReference>
<reference evidence="11" key="1">
    <citation type="submission" date="2021-02" db="EMBL/GenBank/DDBJ databases">
        <authorList>
            <person name="Dougan E. K."/>
            <person name="Rhodes N."/>
            <person name="Thang M."/>
            <person name="Chan C."/>
        </authorList>
    </citation>
    <scope>NUCLEOTIDE SEQUENCE</scope>
</reference>
<gene>
    <name evidence="11" type="primary">Rnf25</name>
    <name evidence="11" type="ORF">SNEC2469_LOCUS3718</name>
</gene>
<dbReference type="Gene3D" id="3.30.40.10">
    <property type="entry name" value="Zinc/RING finger domain, C3HC4 (zinc finger)"/>
    <property type="match status" value="1"/>
</dbReference>